<proteinExistence type="predicted"/>
<protein>
    <submittedName>
        <fullName evidence="2">Uncharacterized protein</fullName>
    </submittedName>
</protein>
<feature type="transmembrane region" description="Helical" evidence="1">
    <location>
        <begin position="6"/>
        <end position="27"/>
    </location>
</feature>
<dbReference type="EMBL" id="JAOYEY010000044">
    <property type="protein sequence ID" value="MCV9887158.1"/>
    <property type="molecule type" value="Genomic_DNA"/>
</dbReference>
<evidence type="ECO:0000313" key="3">
    <source>
        <dbReference type="Proteomes" id="UP001526147"/>
    </source>
</evidence>
<keyword evidence="1" id="KW-0812">Transmembrane</keyword>
<dbReference type="RefSeq" id="WP_264143593.1">
    <property type="nucleotide sequence ID" value="NZ_JAOYEY010000044.1"/>
</dbReference>
<keyword evidence="3" id="KW-1185">Reference proteome</keyword>
<accession>A0ABT3DJD0</accession>
<comment type="caution">
    <text evidence="2">The sequence shown here is derived from an EMBL/GenBank/DDBJ whole genome shotgun (WGS) entry which is preliminary data.</text>
</comment>
<evidence type="ECO:0000313" key="2">
    <source>
        <dbReference type="EMBL" id="MCV9887158.1"/>
    </source>
</evidence>
<sequence>MIVATILPLVLLLIIIALVYLFAKNIGRIAFLQKLKLKWILVVYGAVLLLALISSYFMPVGESLVYKNVSETERDEAERAGAALVKAAYDRENIRENTIEGVEINHQSTIPFGGNQLELSVEETYGPLTILVERKEESDDEIEFIEYHTKTIIENLDLTDEFDPLSVSIEEDLLRVMNGGGKDIKIGMFDKEFTISQFTSDQGLELFSDSHHVWGEHVLFLRIPKDVKIIDEFDYVQYVKE</sequence>
<organism evidence="2 3">
    <name type="scientific">Metabacillus halosaccharovorans</name>
    <dbReference type="NCBI Taxonomy" id="930124"/>
    <lineage>
        <taxon>Bacteria</taxon>
        <taxon>Bacillati</taxon>
        <taxon>Bacillota</taxon>
        <taxon>Bacilli</taxon>
        <taxon>Bacillales</taxon>
        <taxon>Bacillaceae</taxon>
        <taxon>Metabacillus</taxon>
    </lineage>
</organism>
<name>A0ABT3DJD0_9BACI</name>
<reference evidence="2 3" key="1">
    <citation type="submission" date="2022-10" db="EMBL/GenBank/DDBJ databases">
        <title>Draft genome assembly of moderately radiation resistant bacterium Metabacillus halosaccharovorans.</title>
        <authorList>
            <person name="Pal S."/>
            <person name="Gopinathan A."/>
        </authorList>
    </citation>
    <scope>NUCLEOTIDE SEQUENCE [LARGE SCALE GENOMIC DNA]</scope>
    <source>
        <strain evidence="2 3">VITHBRA001</strain>
    </source>
</reference>
<evidence type="ECO:0000256" key="1">
    <source>
        <dbReference type="SAM" id="Phobius"/>
    </source>
</evidence>
<gene>
    <name evidence="2" type="ORF">OIH86_16080</name>
</gene>
<dbReference type="Proteomes" id="UP001526147">
    <property type="component" value="Unassembled WGS sequence"/>
</dbReference>
<feature type="transmembrane region" description="Helical" evidence="1">
    <location>
        <begin position="39"/>
        <end position="58"/>
    </location>
</feature>
<keyword evidence="1" id="KW-0472">Membrane</keyword>
<keyword evidence="1" id="KW-1133">Transmembrane helix</keyword>